<dbReference type="InterPro" id="IPR025971">
    <property type="entry name" value="LppP/LprE"/>
</dbReference>
<keyword evidence="1" id="KW-1003">Cell membrane</keyword>
<evidence type="ECO:0000256" key="4">
    <source>
        <dbReference type="ARBA" id="ARBA00023139"/>
    </source>
</evidence>
<dbReference type="PROSITE" id="PS51257">
    <property type="entry name" value="PROKAR_LIPOPROTEIN"/>
    <property type="match status" value="1"/>
</dbReference>
<evidence type="ECO:0000256" key="5">
    <source>
        <dbReference type="ARBA" id="ARBA00023288"/>
    </source>
</evidence>
<sequence length="213" mass="21222">MKSSLRLGMLIVAAAGLVVGCDASGTPLGGTSSAPTVSVTPGAGGGGEQAGEPTGNPGSPSSPVATSAPTKAKPVSDIGSANACVDTNSVGVQRALASLGDGWRATRASTDTPGDCGQLLWVSAVGGNSAGSPVHVLFFHDGKYLGTATSEPYAFTRVVASTSTVTTVEYRWLAGNEPFAAPQGGPATMTYTWNGSRVVMGGTLPTEVTNPHR</sequence>
<evidence type="ECO:0000256" key="2">
    <source>
        <dbReference type="ARBA" id="ARBA00022729"/>
    </source>
</evidence>
<name>A0A917V5Y8_9NOCA</name>
<keyword evidence="3" id="KW-0472">Membrane</keyword>
<evidence type="ECO:0000256" key="3">
    <source>
        <dbReference type="ARBA" id="ARBA00023136"/>
    </source>
</evidence>
<evidence type="ECO:0008006" key="10">
    <source>
        <dbReference type="Google" id="ProtNLM"/>
    </source>
</evidence>
<reference evidence="8" key="1">
    <citation type="journal article" date="2014" name="Int. J. Syst. Evol. Microbiol.">
        <title>Complete genome sequence of Corynebacterium casei LMG S-19264T (=DSM 44701T), isolated from a smear-ripened cheese.</title>
        <authorList>
            <consortium name="US DOE Joint Genome Institute (JGI-PGF)"/>
            <person name="Walter F."/>
            <person name="Albersmeier A."/>
            <person name="Kalinowski J."/>
            <person name="Ruckert C."/>
        </authorList>
    </citation>
    <scope>NUCLEOTIDE SEQUENCE</scope>
    <source>
        <strain evidence="8">CGMCC 4.7278</strain>
    </source>
</reference>
<feature type="region of interest" description="Disordered" evidence="6">
    <location>
        <begin position="27"/>
        <end position="76"/>
    </location>
</feature>
<protein>
    <recommendedName>
        <fullName evidence="10">LppP/LprE family lipoprotein</fullName>
    </recommendedName>
</protein>
<dbReference type="Proteomes" id="UP000612956">
    <property type="component" value="Unassembled WGS sequence"/>
</dbReference>
<comment type="caution">
    <text evidence="8">The sequence shown here is derived from an EMBL/GenBank/DDBJ whole genome shotgun (WGS) entry which is preliminary data.</text>
</comment>
<keyword evidence="4" id="KW-0564">Palmitate</keyword>
<evidence type="ECO:0000256" key="7">
    <source>
        <dbReference type="SAM" id="SignalP"/>
    </source>
</evidence>
<feature type="signal peptide" evidence="7">
    <location>
        <begin position="1"/>
        <end position="20"/>
    </location>
</feature>
<dbReference type="AlphaFoldDB" id="A0A917V5Y8"/>
<keyword evidence="5" id="KW-0449">Lipoprotein</keyword>
<feature type="compositionally biased region" description="Low complexity" evidence="6">
    <location>
        <begin position="50"/>
        <end position="70"/>
    </location>
</feature>
<gene>
    <name evidence="8" type="ORF">GCM10011591_15170</name>
</gene>
<evidence type="ECO:0000313" key="8">
    <source>
        <dbReference type="EMBL" id="GGK44538.1"/>
    </source>
</evidence>
<dbReference type="Pfam" id="PF14041">
    <property type="entry name" value="Lipoprotein_21"/>
    <property type="match status" value="1"/>
</dbReference>
<keyword evidence="2 7" id="KW-0732">Signal</keyword>
<organism evidence="8 9">
    <name type="scientific">Nocardia camponoti</name>
    <dbReference type="NCBI Taxonomy" id="1616106"/>
    <lineage>
        <taxon>Bacteria</taxon>
        <taxon>Bacillati</taxon>
        <taxon>Actinomycetota</taxon>
        <taxon>Actinomycetes</taxon>
        <taxon>Mycobacteriales</taxon>
        <taxon>Nocardiaceae</taxon>
        <taxon>Nocardia</taxon>
    </lineage>
</organism>
<feature type="compositionally biased region" description="Polar residues" evidence="6">
    <location>
        <begin position="29"/>
        <end position="39"/>
    </location>
</feature>
<keyword evidence="9" id="KW-1185">Reference proteome</keyword>
<dbReference type="RefSeq" id="WP_188828024.1">
    <property type="nucleotide sequence ID" value="NZ_BMMW01000001.1"/>
</dbReference>
<feature type="chain" id="PRO_5039608956" description="LppP/LprE family lipoprotein" evidence="7">
    <location>
        <begin position="21"/>
        <end position="213"/>
    </location>
</feature>
<evidence type="ECO:0000256" key="1">
    <source>
        <dbReference type="ARBA" id="ARBA00022475"/>
    </source>
</evidence>
<accession>A0A917V5Y8</accession>
<reference evidence="8" key="2">
    <citation type="submission" date="2020-09" db="EMBL/GenBank/DDBJ databases">
        <authorList>
            <person name="Sun Q."/>
            <person name="Zhou Y."/>
        </authorList>
    </citation>
    <scope>NUCLEOTIDE SEQUENCE</scope>
    <source>
        <strain evidence="8">CGMCC 4.7278</strain>
    </source>
</reference>
<proteinExistence type="predicted"/>
<dbReference type="EMBL" id="BMMW01000001">
    <property type="protein sequence ID" value="GGK44538.1"/>
    <property type="molecule type" value="Genomic_DNA"/>
</dbReference>
<evidence type="ECO:0000256" key="6">
    <source>
        <dbReference type="SAM" id="MobiDB-lite"/>
    </source>
</evidence>
<evidence type="ECO:0000313" key="9">
    <source>
        <dbReference type="Proteomes" id="UP000612956"/>
    </source>
</evidence>